<dbReference type="InterPro" id="IPR018171">
    <property type="entry name" value="Pept_tRNA_hydro_CS"/>
</dbReference>
<keyword evidence="7" id="KW-0963">Cytoplasm</keyword>
<comment type="subcellular location">
    <subcellularLocation>
        <location evidence="7">Cytoplasm</location>
    </subcellularLocation>
</comment>
<keyword evidence="2 7" id="KW-0820">tRNA-binding</keyword>
<dbReference type="NCBIfam" id="TIGR00447">
    <property type="entry name" value="pth"/>
    <property type="match status" value="1"/>
</dbReference>
<evidence type="ECO:0000256" key="3">
    <source>
        <dbReference type="ARBA" id="ARBA00022801"/>
    </source>
</evidence>
<evidence type="ECO:0000256" key="1">
    <source>
        <dbReference type="ARBA" id="ARBA00013260"/>
    </source>
</evidence>
<dbReference type="GO" id="GO:0072344">
    <property type="term" value="P:rescue of stalled ribosome"/>
    <property type="evidence" value="ECO:0007669"/>
    <property type="project" value="UniProtKB-UniRule"/>
</dbReference>
<dbReference type="CDD" id="cd00462">
    <property type="entry name" value="PTH"/>
    <property type="match status" value="1"/>
</dbReference>
<sequence>MPSLLLWTGLGNPEPGMALQRHNIGFMAVDAIAQRHGFTPWRNRFKGLTAEGTLAGRKIILLKPMTYMNASGESVQPATAFFKLPADAVSAFHDELDLAPGKVRVKRGGGAAGHNGLRSLDRMLGTPEYWRIRLGIGHPGSKERVHGHVLGNFAKSDQEWLGPLLDAVADAAPILAEGRAEDFMTRIALLTHRQ</sequence>
<dbReference type="EMBL" id="CP018191">
    <property type="protein sequence ID" value="APH55644.1"/>
    <property type="molecule type" value="Genomic_DNA"/>
</dbReference>
<dbReference type="PROSITE" id="PS01196">
    <property type="entry name" value="PEPT_TRNA_HYDROL_2"/>
    <property type="match status" value="1"/>
</dbReference>
<protein>
    <recommendedName>
        <fullName evidence="6 7">Peptidyl-tRNA hydrolase</fullName>
        <shortName evidence="7">Pth</shortName>
        <ecNumber evidence="1 7">3.1.1.29</ecNumber>
    </recommendedName>
</protein>
<comment type="caution">
    <text evidence="7">Lacks conserved residue(s) required for the propagation of feature annotation.</text>
</comment>
<dbReference type="GO" id="GO:0005737">
    <property type="term" value="C:cytoplasm"/>
    <property type="evidence" value="ECO:0007669"/>
    <property type="project" value="UniProtKB-SubCell"/>
</dbReference>
<dbReference type="SUPFAM" id="SSF53178">
    <property type="entry name" value="Peptidyl-tRNA hydrolase-like"/>
    <property type="match status" value="1"/>
</dbReference>
<dbReference type="GO" id="GO:0006515">
    <property type="term" value="P:protein quality control for misfolded or incompletely synthesized proteins"/>
    <property type="evidence" value="ECO:0007669"/>
    <property type="project" value="UniProtKB-UniRule"/>
</dbReference>
<evidence type="ECO:0000256" key="4">
    <source>
        <dbReference type="ARBA" id="ARBA00022884"/>
    </source>
</evidence>
<proteinExistence type="inferred from homology"/>
<feature type="site" description="Discriminates between blocked and unblocked aminoacyl-tRNA" evidence="7">
    <location>
        <position position="12"/>
    </location>
</feature>
<feature type="site" description="Stabilizes the basic form of H active site to accept a proton" evidence="7">
    <location>
        <position position="94"/>
    </location>
</feature>
<feature type="binding site" evidence="7">
    <location>
        <position position="115"/>
    </location>
    <ligand>
        <name>tRNA</name>
        <dbReference type="ChEBI" id="CHEBI:17843"/>
    </ligand>
</feature>
<name>A0AAC9KCP7_9PROT</name>
<comment type="catalytic activity">
    <reaction evidence="7">
        <text>an N-acyl-L-alpha-aminoacyl-tRNA + H2O = an N-acyl-L-amino acid + a tRNA + H(+)</text>
        <dbReference type="Rhea" id="RHEA:54448"/>
        <dbReference type="Rhea" id="RHEA-COMP:10123"/>
        <dbReference type="Rhea" id="RHEA-COMP:13883"/>
        <dbReference type="ChEBI" id="CHEBI:15377"/>
        <dbReference type="ChEBI" id="CHEBI:15378"/>
        <dbReference type="ChEBI" id="CHEBI:59874"/>
        <dbReference type="ChEBI" id="CHEBI:78442"/>
        <dbReference type="ChEBI" id="CHEBI:138191"/>
        <dbReference type="EC" id="3.1.1.29"/>
    </reaction>
</comment>
<evidence type="ECO:0000313" key="9">
    <source>
        <dbReference type="Proteomes" id="UP000182373"/>
    </source>
</evidence>
<dbReference type="HAMAP" id="MF_00083">
    <property type="entry name" value="Pept_tRNA_hydro_bact"/>
    <property type="match status" value="1"/>
</dbReference>
<dbReference type="GO" id="GO:0000049">
    <property type="term" value="F:tRNA binding"/>
    <property type="evidence" value="ECO:0007669"/>
    <property type="project" value="UniProtKB-UniRule"/>
</dbReference>
<dbReference type="PANTHER" id="PTHR17224">
    <property type="entry name" value="PEPTIDYL-TRNA HYDROLASE"/>
    <property type="match status" value="1"/>
</dbReference>
<dbReference type="InterPro" id="IPR001328">
    <property type="entry name" value="Pept_tRNA_hydro"/>
</dbReference>
<feature type="binding site" evidence="7">
    <location>
        <position position="69"/>
    </location>
    <ligand>
        <name>tRNA</name>
        <dbReference type="ChEBI" id="CHEBI:17843"/>
    </ligand>
</feature>
<dbReference type="FunFam" id="3.40.50.1470:FF:000001">
    <property type="entry name" value="Peptidyl-tRNA hydrolase"/>
    <property type="match status" value="1"/>
</dbReference>
<evidence type="ECO:0000256" key="6">
    <source>
        <dbReference type="ARBA" id="ARBA00050038"/>
    </source>
</evidence>
<feature type="active site" description="Proton acceptor" evidence="7">
    <location>
        <position position="22"/>
    </location>
</feature>
<reference evidence="9" key="1">
    <citation type="submission" date="2016-11" db="EMBL/GenBank/DDBJ databases">
        <title>Comparative genomic and phenotypic analysis of Granulibacter bethesdensis clinical isolates from patients with chronic granulomatous disease.</title>
        <authorList>
            <person name="Zarember K.A."/>
            <person name="Porcella S.F."/>
            <person name="Chu J."/>
            <person name="Ding L."/>
            <person name="Dahlstrom E."/>
            <person name="Barbian K."/>
            <person name="Martens C."/>
            <person name="Sykora L."/>
            <person name="Kramer S."/>
            <person name="Pettinato A.M."/>
            <person name="Hong H."/>
            <person name="Wald G."/>
            <person name="Berg L.J."/>
            <person name="Rogge L.S."/>
            <person name="Greenberg D.E."/>
            <person name="Falcone E.L."/>
            <person name="Neves J.F."/>
            <person name="Simoes M.J."/>
            <person name="Casal M."/>
            <person name="Rodriguez-Lopez F.C."/>
            <person name="Zelazny A."/>
            <person name="Gallin J.I."/>
            <person name="Holland S.M."/>
        </authorList>
    </citation>
    <scope>NUCLEOTIDE SEQUENCE [LARGE SCALE GENOMIC DNA]</scope>
    <source>
        <strain evidence="9">NIH9.1</strain>
    </source>
</reference>
<evidence type="ECO:0000256" key="7">
    <source>
        <dbReference type="HAMAP-Rule" id="MF_00083"/>
    </source>
</evidence>
<keyword evidence="3 7" id="KW-0378">Hydrolase</keyword>
<comment type="subunit">
    <text evidence="7">Monomer.</text>
</comment>
<comment type="similarity">
    <text evidence="5 7">Belongs to the PTH family.</text>
</comment>
<feature type="binding site" evidence="7">
    <location>
        <position position="67"/>
    </location>
    <ligand>
        <name>tRNA</name>
        <dbReference type="ChEBI" id="CHEBI:17843"/>
    </ligand>
</feature>
<dbReference type="Pfam" id="PF01195">
    <property type="entry name" value="Pept_tRNA_hydro"/>
    <property type="match status" value="1"/>
</dbReference>
<dbReference type="Proteomes" id="UP000182373">
    <property type="component" value="Chromosome"/>
</dbReference>
<keyword evidence="4 7" id="KW-0694">RNA-binding</keyword>
<gene>
    <name evidence="7" type="primary">pth</name>
    <name evidence="8" type="ORF">GbCGDNIH9_2317</name>
</gene>
<comment type="function">
    <text evidence="7">Catalyzes the release of premature peptidyl moieties from peptidyl-tRNA molecules trapped in stalled 50S ribosomal subunits, and thus maintains levels of free tRNAs and 50S ribosomes.</text>
</comment>
<organism evidence="8 9">
    <name type="scientific">Granulibacter bethesdensis</name>
    <dbReference type="NCBI Taxonomy" id="364410"/>
    <lineage>
        <taxon>Bacteria</taxon>
        <taxon>Pseudomonadati</taxon>
        <taxon>Pseudomonadota</taxon>
        <taxon>Alphaproteobacteria</taxon>
        <taxon>Acetobacterales</taxon>
        <taxon>Acetobacteraceae</taxon>
        <taxon>Granulibacter</taxon>
    </lineage>
</organism>
<dbReference type="InterPro" id="IPR036416">
    <property type="entry name" value="Pept_tRNA_hydro_sf"/>
</dbReference>
<comment type="function">
    <text evidence="7">Hydrolyzes ribosome-free peptidyl-tRNAs (with 1 or more amino acids incorporated), which drop off the ribosome during protein synthesis, or as a result of ribosome stalling.</text>
</comment>
<accession>A0AAC9KCP7</accession>
<dbReference type="PANTHER" id="PTHR17224:SF1">
    <property type="entry name" value="PEPTIDYL-TRNA HYDROLASE"/>
    <property type="match status" value="1"/>
</dbReference>
<evidence type="ECO:0000256" key="5">
    <source>
        <dbReference type="ARBA" id="ARBA00038063"/>
    </source>
</evidence>
<evidence type="ECO:0000256" key="2">
    <source>
        <dbReference type="ARBA" id="ARBA00022555"/>
    </source>
</evidence>
<dbReference type="EC" id="3.1.1.29" evidence="1 7"/>
<dbReference type="AlphaFoldDB" id="A0AAC9KCP7"/>
<dbReference type="GO" id="GO:0004045">
    <property type="term" value="F:peptidyl-tRNA hydrolase activity"/>
    <property type="evidence" value="ECO:0007669"/>
    <property type="project" value="UniProtKB-UniRule"/>
</dbReference>
<evidence type="ECO:0000313" key="8">
    <source>
        <dbReference type="EMBL" id="APH55644.1"/>
    </source>
</evidence>
<dbReference type="Gene3D" id="3.40.50.1470">
    <property type="entry name" value="Peptidyl-tRNA hydrolase"/>
    <property type="match status" value="1"/>
</dbReference>